<keyword evidence="1" id="KW-0805">Transcription regulation</keyword>
<sequence>MTKQELVTKKERLIERLGVYIECKDQLAPVAARIVSTLILTGKKGMTFDELVDSLSASKSTISTHLNNLQQVDRVKYFTKSGDRKKYFIMNPDAMIHGLNKMIENWERERELHVEIMDYKREINATLDDEDSSRFELEFHTAYLNFFEQVSSSMEKIRKTLMKDEKL</sequence>
<dbReference type="Pfam" id="PF01022">
    <property type="entry name" value="HTH_5"/>
    <property type="match status" value="1"/>
</dbReference>
<keyword evidence="2" id="KW-0238">DNA-binding</keyword>
<dbReference type="InterPro" id="IPR036390">
    <property type="entry name" value="WH_DNA-bd_sf"/>
</dbReference>
<proteinExistence type="predicted"/>
<dbReference type="InterPro" id="IPR052362">
    <property type="entry name" value="HTH-GbsR_regulator"/>
</dbReference>
<evidence type="ECO:0000256" key="2">
    <source>
        <dbReference type="ARBA" id="ARBA00023125"/>
    </source>
</evidence>
<keyword evidence="3" id="KW-0804">Transcription</keyword>
<dbReference type="PANTHER" id="PTHR38465:SF1">
    <property type="entry name" value="HTH-TYPE TRANSCRIPTIONAL REGULATOR MJ1563-RELATED"/>
    <property type="match status" value="1"/>
</dbReference>
<comment type="caution">
    <text evidence="5">The sequence shown here is derived from an EMBL/GenBank/DDBJ whole genome shotgun (WGS) entry which is preliminary data.</text>
</comment>
<evidence type="ECO:0000313" key="5">
    <source>
        <dbReference type="EMBL" id="HEA20041.1"/>
    </source>
</evidence>
<dbReference type="InterPro" id="IPR001845">
    <property type="entry name" value="HTH_ArsR_DNA-bd_dom"/>
</dbReference>
<dbReference type="GO" id="GO:0003677">
    <property type="term" value="F:DNA binding"/>
    <property type="evidence" value="ECO:0007669"/>
    <property type="project" value="UniProtKB-KW"/>
</dbReference>
<dbReference type="EMBL" id="DRGL01000019">
    <property type="protein sequence ID" value="HEA20041.1"/>
    <property type="molecule type" value="Genomic_DNA"/>
</dbReference>
<evidence type="ECO:0000256" key="3">
    <source>
        <dbReference type="ARBA" id="ARBA00023163"/>
    </source>
</evidence>
<feature type="domain" description="HTH arsR-type" evidence="4">
    <location>
        <begin position="44"/>
        <end position="71"/>
    </location>
</feature>
<dbReference type="PANTHER" id="PTHR38465">
    <property type="entry name" value="HTH-TYPE TRANSCRIPTIONAL REGULATOR MJ1563-RELATED"/>
    <property type="match status" value="1"/>
</dbReference>
<protein>
    <submittedName>
        <fullName evidence="5">ArsR family transcriptional regulator</fullName>
    </submittedName>
</protein>
<evidence type="ECO:0000259" key="4">
    <source>
        <dbReference type="Pfam" id="PF01022"/>
    </source>
</evidence>
<name>A0A831VMR7_9FLAO</name>
<dbReference type="GO" id="GO:0003700">
    <property type="term" value="F:DNA-binding transcription factor activity"/>
    <property type="evidence" value="ECO:0007669"/>
    <property type="project" value="InterPro"/>
</dbReference>
<gene>
    <name evidence="5" type="ORF">ENH87_03905</name>
</gene>
<dbReference type="InterPro" id="IPR036388">
    <property type="entry name" value="WH-like_DNA-bd_sf"/>
</dbReference>
<dbReference type="Proteomes" id="UP000886191">
    <property type="component" value="Unassembled WGS sequence"/>
</dbReference>
<accession>A0A831VMR7</accession>
<dbReference type="Gene3D" id="1.10.10.10">
    <property type="entry name" value="Winged helix-like DNA-binding domain superfamily/Winged helix DNA-binding domain"/>
    <property type="match status" value="1"/>
</dbReference>
<dbReference type="AlphaFoldDB" id="A0A831VMR7"/>
<evidence type="ECO:0000256" key="1">
    <source>
        <dbReference type="ARBA" id="ARBA00023015"/>
    </source>
</evidence>
<reference evidence="5" key="1">
    <citation type="journal article" date="2020" name="mSystems">
        <title>Genome- and Community-Level Interaction Insights into Carbon Utilization and Element Cycling Functions of Hydrothermarchaeota in Hydrothermal Sediment.</title>
        <authorList>
            <person name="Zhou Z."/>
            <person name="Liu Y."/>
            <person name="Xu W."/>
            <person name="Pan J."/>
            <person name="Luo Z.H."/>
            <person name="Li M."/>
        </authorList>
    </citation>
    <scope>NUCLEOTIDE SEQUENCE [LARGE SCALE GENOMIC DNA]</scope>
    <source>
        <strain evidence="5">HyVt-345</strain>
    </source>
</reference>
<dbReference type="SUPFAM" id="SSF46785">
    <property type="entry name" value="Winged helix' DNA-binding domain"/>
    <property type="match status" value="1"/>
</dbReference>
<organism evidence="5">
    <name type="scientific">Pricia antarctica</name>
    <dbReference type="NCBI Taxonomy" id="641691"/>
    <lineage>
        <taxon>Bacteria</taxon>
        <taxon>Pseudomonadati</taxon>
        <taxon>Bacteroidota</taxon>
        <taxon>Flavobacteriia</taxon>
        <taxon>Flavobacteriales</taxon>
        <taxon>Flavobacteriaceae</taxon>
        <taxon>Pricia</taxon>
    </lineage>
</organism>